<dbReference type="RefSeq" id="WP_084692860.1">
    <property type="nucleotide sequence ID" value="NZ_CP059735.1"/>
</dbReference>
<dbReference type="KEGG" id="tact:SG35_027210"/>
<feature type="transmembrane region" description="Helical" evidence="1">
    <location>
        <begin position="12"/>
        <end position="35"/>
    </location>
</feature>
<dbReference type="EMBL" id="CP059735">
    <property type="protein sequence ID" value="WDD98873.1"/>
    <property type="molecule type" value="Genomic_DNA"/>
</dbReference>
<keyword evidence="3" id="KW-1185">Reference proteome</keyword>
<dbReference type="AlphaFoldDB" id="A0AAF0C3E7"/>
<name>A0AAF0C3E7_9GAMM</name>
<organism evidence="2 3">
    <name type="scientific">Thalassomonas actiniarum</name>
    <dbReference type="NCBI Taxonomy" id="485447"/>
    <lineage>
        <taxon>Bacteria</taxon>
        <taxon>Pseudomonadati</taxon>
        <taxon>Pseudomonadota</taxon>
        <taxon>Gammaproteobacteria</taxon>
        <taxon>Alteromonadales</taxon>
        <taxon>Colwelliaceae</taxon>
        <taxon>Thalassomonas</taxon>
    </lineage>
</organism>
<dbReference type="Pfam" id="PF11346">
    <property type="entry name" value="DUF3149"/>
    <property type="match status" value="1"/>
</dbReference>
<gene>
    <name evidence="2" type="ORF">SG35_027210</name>
</gene>
<sequence length="42" mass="4851">MDIFATLLKDPVIWFSFGGLAIVLGICAFYVYFFMKNIKENN</sequence>
<accession>A0AAF0C3E7</accession>
<reference evidence="2 3" key="2">
    <citation type="journal article" date="2022" name="Mar. Drugs">
        <title>Bioassay-Guided Fractionation Leads to the Detection of Cholic Acid Generated by the Rare Thalassomonas sp.</title>
        <authorList>
            <person name="Pheiffer F."/>
            <person name="Schneider Y.K."/>
            <person name="Hansen E.H."/>
            <person name="Andersen J.H."/>
            <person name="Isaksson J."/>
            <person name="Busche T."/>
            <person name="R C."/>
            <person name="Kalinowski J."/>
            <person name="Zyl L.V."/>
            <person name="Trindade M."/>
        </authorList>
    </citation>
    <scope>NUCLEOTIDE SEQUENCE [LARGE SCALE GENOMIC DNA]</scope>
    <source>
        <strain evidence="2 3">A5K-106</strain>
    </source>
</reference>
<evidence type="ECO:0000313" key="2">
    <source>
        <dbReference type="EMBL" id="WDD98873.1"/>
    </source>
</evidence>
<dbReference type="InterPro" id="IPR021494">
    <property type="entry name" value="DUF3149"/>
</dbReference>
<evidence type="ECO:0000313" key="3">
    <source>
        <dbReference type="Proteomes" id="UP000032568"/>
    </source>
</evidence>
<evidence type="ECO:0000256" key="1">
    <source>
        <dbReference type="SAM" id="Phobius"/>
    </source>
</evidence>
<keyword evidence="1" id="KW-1133">Transmembrane helix</keyword>
<keyword evidence="1" id="KW-0472">Membrane</keyword>
<reference evidence="2 3" key="1">
    <citation type="journal article" date="2015" name="Genome Announc.">
        <title>Draft Genome Sequences of Marine Isolates of Thalassomonas viridans and Thalassomonas actiniarum.</title>
        <authorList>
            <person name="Olonade I."/>
            <person name="van Zyl L.J."/>
            <person name="Trindade M."/>
        </authorList>
    </citation>
    <scope>NUCLEOTIDE SEQUENCE [LARGE SCALE GENOMIC DNA]</scope>
    <source>
        <strain evidence="2 3">A5K-106</strain>
    </source>
</reference>
<dbReference type="Proteomes" id="UP000032568">
    <property type="component" value="Chromosome"/>
</dbReference>
<keyword evidence="1" id="KW-0812">Transmembrane</keyword>
<protein>
    <submittedName>
        <fullName evidence="2">DUF3149 domain-containing protein</fullName>
    </submittedName>
</protein>
<proteinExistence type="predicted"/>